<comment type="caution">
    <text evidence="6">The sequence shown here is derived from an EMBL/GenBank/DDBJ whole genome shotgun (WGS) entry which is preliminary data.</text>
</comment>
<dbReference type="PROSITE" id="PS00041">
    <property type="entry name" value="HTH_ARAC_FAMILY_1"/>
    <property type="match status" value="1"/>
</dbReference>
<name>A0ABX1XCT2_9BACL</name>
<dbReference type="PANTHER" id="PTHR43280:SF28">
    <property type="entry name" value="HTH-TYPE TRANSCRIPTIONAL ACTIVATOR RHAS"/>
    <property type="match status" value="1"/>
</dbReference>
<dbReference type="Proteomes" id="UP000653578">
    <property type="component" value="Unassembled WGS sequence"/>
</dbReference>
<sequence>MIISFSVWGYIYGTIDFIILTRVILMLHRLIRASKGRNFLVKLVTLTLLVSVVPLLLLSLLFYQNTRSTMKAELQAANMASLSKSVQAMELVIDQIGISFMQFISDSTYRDYAKFPRGEYYERLNGALHADDMPGLQKYLMSKAKLSFNIDNLRMSSSFIDSVYMFDRSKNMMLTQNDLQYPIDRFYDRDWDLGLSEKSHAYPIIMDVRNAVKSNGTSKLVIPIVFRSSDEDNYIVFNLDAQLVYNNIFKRLGGKQSGSILVYTQGHKLMLYDHADKLAIEADENLQKSEQLGDSAGAVEIRLDNYRVMATFQNSSALGWTFVSLTDLDVLYTSINNLRSIMATIGTLLFVATTLLALLTSRNIYNPIRNLLYYVINHNNSVPALPGQGQLGELRTIRNWLVEAYEDRKSLQVRLKESLPAYREKFLHTLIKTGTYTEEEISERIRFLDIDLGLENIMLLLIMVEEPKEQKIDVVRRSMNKLRAADMIERQHVGSGEMRMELVELSEETLALLVNCTEDEFTGIFTLAERIQSGILSEIGLHCSIGIGTYCRQITDLKIAYEEAVEALGYRDMTGQGDIIYIEDIRPDNGKSFHYPKDREDSLQHYIKTGDKREALRVLGELIDQSVQGQGGKPQFRQMQQSLIRLLVGLMDTAGQYGIDLQKSMQVKQNLYSELLHMGDLDGIRTWFTSIVSAMADSIGMEHREKTNRHVQEVMAMIERDCGDSMSLTLIAEKLGLNPSYLSRSFKEKTGQTFLVYLTAFRIEKSKEMLIHSDLKVKDICEQLGYVKVNYFIKLFKECTGTTPGEFRKMHVRTVELDGT</sequence>
<reference evidence="6 7" key="1">
    <citation type="submission" date="2019-10" db="EMBL/GenBank/DDBJ databases">
        <title>Description of Paenibacillus humi sp. nov.</title>
        <authorList>
            <person name="Carlier A."/>
            <person name="Qi S."/>
        </authorList>
    </citation>
    <scope>NUCLEOTIDE SEQUENCE [LARGE SCALE GENOMIC DNA]</scope>
    <source>
        <strain evidence="6 7">LMG 31461</strain>
    </source>
</reference>
<keyword evidence="4" id="KW-0472">Membrane</keyword>
<feature type="transmembrane region" description="Helical" evidence="4">
    <location>
        <begin position="6"/>
        <end position="27"/>
    </location>
</feature>
<dbReference type="SUPFAM" id="SSF46689">
    <property type="entry name" value="Homeodomain-like"/>
    <property type="match status" value="2"/>
</dbReference>
<dbReference type="InterPro" id="IPR041522">
    <property type="entry name" value="CdaR_GGDEF"/>
</dbReference>
<evidence type="ECO:0000313" key="6">
    <source>
        <dbReference type="EMBL" id="NOU65764.1"/>
    </source>
</evidence>
<keyword evidence="2" id="KW-0238">DNA-binding</keyword>
<feature type="domain" description="HTH araC/xylS-type" evidence="5">
    <location>
        <begin position="712"/>
        <end position="810"/>
    </location>
</feature>
<gene>
    <name evidence="6" type="ORF">GC096_17145</name>
</gene>
<dbReference type="InterPro" id="IPR009057">
    <property type="entry name" value="Homeodomain-like_sf"/>
</dbReference>
<keyword evidence="4" id="KW-0812">Transmembrane</keyword>
<evidence type="ECO:0000256" key="1">
    <source>
        <dbReference type="ARBA" id="ARBA00023015"/>
    </source>
</evidence>
<keyword evidence="1" id="KW-0805">Transcription regulation</keyword>
<protein>
    <submittedName>
        <fullName evidence="6">Helix-turn-helix domain-containing protein</fullName>
    </submittedName>
</protein>
<dbReference type="EMBL" id="WHNY01000057">
    <property type="protein sequence ID" value="NOU65764.1"/>
    <property type="molecule type" value="Genomic_DNA"/>
</dbReference>
<evidence type="ECO:0000256" key="3">
    <source>
        <dbReference type="ARBA" id="ARBA00023163"/>
    </source>
</evidence>
<evidence type="ECO:0000259" key="5">
    <source>
        <dbReference type="PROSITE" id="PS01124"/>
    </source>
</evidence>
<dbReference type="Gene3D" id="1.10.10.60">
    <property type="entry name" value="Homeodomain-like"/>
    <property type="match status" value="2"/>
</dbReference>
<dbReference type="InterPro" id="IPR018062">
    <property type="entry name" value="HTH_AraC-typ_CS"/>
</dbReference>
<dbReference type="PROSITE" id="PS01124">
    <property type="entry name" value="HTH_ARAC_FAMILY_2"/>
    <property type="match status" value="1"/>
</dbReference>
<dbReference type="SMART" id="SM00342">
    <property type="entry name" value="HTH_ARAC"/>
    <property type="match status" value="1"/>
</dbReference>
<keyword evidence="4" id="KW-1133">Transmembrane helix</keyword>
<dbReference type="Pfam" id="PF12833">
    <property type="entry name" value="HTH_18"/>
    <property type="match status" value="1"/>
</dbReference>
<accession>A0ABX1XCT2</accession>
<evidence type="ECO:0000256" key="2">
    <source>
        <dbReference type="ARBA" id="ARBA00023125"/>
    </source>
</evidence>
<keyword evidence="3" id="KW-0804">Transcription</keyword>
<keyword evidence="7" id="KW-1185">Reference proteome</keyword>
<dbReference type="InterPro" id="IPR018060">
    <property type="entry name" value="HTH_AraC"/>
</dbReference>
<evidence type="ECO:0000313" key="7">
    <source>
        <dbReference type="Proteomes" id="UP000653578"/>
    </source>
</evidence>
<feature type="transmembrane region" description="Helical" evidence="4">
    <location>
        <begin position="39"/>
        <end position="63"/>
    </location>
</feature>
<dbReference type="PANTHER" id="PTHR43280">
    <property type="entry name" value="ARAC-FAMILY TRANSCRIPTIONAL REGULATOR"/>
    <property type="match status" value="1"/>
</dbReference>
<dbReference type="Pfam" id="PF17853">
    <property type="entry name" value="GGDEF_2"/>
    <property type="match status" value="1"/>
</dbReference>
<evidence type="ECO:0000256" key="4">
    <source>
        <dbReference type="SAM" id="Phobius"/>
    </source>
</evidence>
<organism evidence="6 7">
    <name type="scientific">Paenibacillus plantarum</name>
    <dbReference type="NCBI Taxonomy" id="2654975"/>
    <lineage>
        <taxon>Bacteria</taxon>
        <taxon>Bacillati</taxon>
        <taxon>Bacillota</taxon>
        <taxon>Bacilli</taxon>
        <taxon>Bacillales</taxon>
        <taxon>Paenibacillaceae</taxon>
        <taxon>Paenibacillus</taxon>
    </lineage>
</organism>
<proteinExistence type="predicted"/>